<feature type="compositionally biased region" description="Pro residues" evidence="1">
    <location>
        <begin position="291"/>
        <end position="308"/>
    </location>
</feature>
<feature type="compositionally biased region" description="Low complexity" evidence="1">
    <location>
        <begin position="632"/>
        <end position="643"/>
    </location>
</feature>
<evidence type="ECO:0000256" key="2">
    <source>
        <dbReference type="SAM" id="Phobius"/>
    </source>
</evidence>
<feature type="compositionally biased region" description="Basic and acidic residues" evidence="1">
    <location>
        <begin position="945"/>
        <end position="954"/>
    </location>
</feature>
<gene>
    <name evidence="3" type="ORF">RDB_LOCUS159735</name>
</gene>
<feature type="transmembrane region" description="Helical" evidence="2">
    <location>
        <begin position="1005"/>
        <end position="1025"/>
    </location>
</feature>
<feature type="region of interest" description="Disordered" evidence="1">
    <location>
        <begin position="943"/>
        <end position="975"/>
    </location>
</feature>
<keyword evidence="2" id="KW-0812">Transmembrane</keyword>
<organism evidence="3 4">
    <name type="scientific">Rhizoctonia solani</name>
    <dbReference type="NCBI Taxonomy" id="456999"/>
    <lineage>
        <taxon>Eukaryota</taxon>
        <taxon>Fungi</taxon>
        <taxon>Dikarya</taxon>
        <taxon>Basidiomycota</taxon>
        <taxon>Agaricomycotina</taxon>
        <taxon>Agaricomycetes</taxon>
        <taxon>Cantharellales</taxon>
        <taxon>Ceratobasidiaceae</taxon>
        <taxon>Rhizoctonia</taxon>
    </lineage>
</organism>
<feature type="region of interest" description="Disordered" evidence="1">
    <location>
        <begin position="457"/>
        <end position="486"/>
    </location>
</feature>
<protein>
    <submittedName>
        <fullName evidence="3">Uncharacterized protein</fullName>
    </submittedName>
</protein>
<feature type="region of interest" description="Disordered" evidence="1">
    <location>
        <begin position="65"/>
        <end position="105"/>
    </location>
</feature>
<proteinExistence type="predicted"/>
<feature type="compositionally biased region" description="Polar residues" evidence="1">
    <location>
        <begin position="601"/>
        <end position="631"/>
    </location>
</feature>
<feature type="compositionally biased region" description="Polar residues" evidence="1">
    <location>
        <begin position="468"/>
        <end position="486"/>
    </location>
</feature>
<feature type="region of interest" description="Disordered" evidence="1">
    <location>
        <begin position="267"/>
        <end position="350"/>
    </location>
</feature>
<feature type="compositionally biased region" description="Polar residues" evidence="1">
    <location>
        <begin position="377"/>
        <end position="393"/>
    </location>
</feature>
<feature type="compositionally biased region" description="Pro residues" evidence="1">
    <location>
        <begin position="956"/>
        <end position="968"/>
    </location>
</feature>
<comment type="caution">
    <text evidence="3">The sequence shown here is derived from an EMBL/GenBank/DDBJ whole genome shotgun (WGS) entry which is preliminary data.</text>
</comment>
<feature type="non-terminal residue" evidence="3">
    <location>
        <position position="1"/>
    </location>
</feature>
<feature type="compositionally biased region" description="Polar residues" evidence="1">
    <location>
        <begin position="747"/>
        <end position="762"/>
    </location>
</feature>
<feature type="region of interest" description="Disordered" evidence="1">
    <location>
        <begin position="718"/>
        <end position="845"/>
    </location>
</feature>
<name>A0A8H3HG08_9AGAM</name>
<feature type="region of interest" description="Disordered" evidence="1">
    <location>
        <begin position="375"/>
        <end position="396"/>
    </location>
</feature>
<dbReference type="AlphaFoldDB" id="A0A8H3HG08"/>
<dbReference type="EMBL" id="CAJMWX010001804">
    <property type="protein sequence ID" value="CAE6505961.1"/>
    <property type="molecule type" value="Genomic_DNA"/>
</dbReference>
<feature type="compositionally biased region" description="Low complexity" evidence="1">
    <location>
        <begin position="70"/>
        <end position="79"/>
    </location>
</feature>
<keyword evidence="2" id="KW-1133">Transmembrane helix</keyword>
<sequence length="1079" mass="115453">EVIPTAYTPLDQHAPRDHHSLSASLKTFRRHYAPDATLLLSYHWLYVTRLIHLFRLALVMSVVPHPPRSSPAASQSTPAQDTSFANSDRSLRSMHSAPSLTSAGSTSFASSVLSTSTLNLNVHSIPLRHSHLHIVDESTDQHDQHHDDNKENLHVPFAPPNITITSSPERPQLKRMESERTVAGSLRLPRQSQSSLDSDAHLSWRVSEYGVLSDAYEEDEAIGSDGESVSGSTDELRRTLFYRPSTDPIQVRFQPEDRELEAALSAGTISNTSLPPSTEPPDNHPVECEPEPQPESKPSSPPTRPARPPSLNLSDAQEPQPPPKTVDVDSVRRRSVQQTQAHSRRSSRDRLSMLLGLNTASPRASFQGARLSFQAHKPNQSHSSNDTGKTQLENGGGEAVWKGKERLVESESPASDTWVHVGASSTTELRDGVGMRSALELGKGAEIGASSAIDFAASASGSRPRARTFSTHSRARTISSTQSQNAADMCRSVWEDDTEDLRTGWGLVKRWLGEESGGSNSTPGAKKRHVPKSLSLASTINAFRTPSTINSTINAFRTPTTMSPLFGEGGLMGGDPNASFATAKESLSSAITGDGYATPRSAMTSHETGTSRLSFHSFSNTSKRTSRSGLPSTSGSNGSGESTPASLTVPAPYGARPPSRASVHTSSDGHSAPEPESPTITAKRLRPRSGTLEVPDMPAKSSRALFAESGLRLELKPGQQDYLRPGPHITPGALPSPPSSPEDHLQNAESSSFRPPATSTVRTRAAVPRSLNNNTFGSLHGRLGSPLRSGTVGEEGWAPMSPFISPHSSPQAAGPPSPGWSPISPLPSSPLRSPASPLLSPTGSFGAGPASPLPLGMGIPMDHLYRPDVRPISGYTESSYRPSFGKRDSSATGGTSWKRDSATPGKRDSDGTFAGRHSITHQPLLAPPPRTKTVRIVEAGPSTEPRVKSMREARPVFPPIPPTAPIPAPRTSSIFKVRPDSGAHIGARMRVKRKESIGAGPSARAWFLVGFILGPWCWVIGGWMVQQGRPMATLDVEKGGRTYEGAQWIKRCRIASIVSGAIVFSGALVAVVWAAIGAR</sequence>
<feature type="compositionally biased region" description="Polar residues" evidence="1">
    <location>
        <begin position="267"/>
        <end position="276"/>
    </location>
</feature>
<evidence type="ECO:0000313" key="3">
    <source>
        <dbReference type="EMBL" id="CAE6505961.1"/>
    </source>
</evidence>
<keyword evidence="2" id="KW-0472">Membrane</keyword>
<feature type="region of interest" description="Disordered" evidence="1">
    <location>
        <begin position="591"/>
        <end position="701"/>
    </location>
</feature>
<accession>A0A8H3HG08</accession>
<evidence type="ECO:0000313" key="4">
    <source>
        <dbReference type="Proteomes" id="UP000663888"/>
    </source>
</evidence>
<reference evidence="3" key="1">
    <citation type="submission" date="2021-01" db="EMBL/GenBank/DDBJ databases">
        <authorList>
            <person name="Kaushik A."/>
        </authorList>
    </citation>
    <scope>NUCLEOTIDE SEQUENCE</scope>
    <source>
        <strain evidence="3">AG4-R118</strain>
    </source>
</reference>
<feature type="region of interest" description="Disordered" evidence="1">
    <location>
        <begin position="876"/>
        <end position="928"/>
    </location>
</feature>
<evidence type="ECO:0000256" key="1">
    <source>
        <dbReference type="SAM" id="MobiDB-lite"/>
    </source>
</evidence>
<dbReference type="Proteomes" id="UP000663888">
    <property type="component" value="Unassembled WGS sequence"/>
</dbReference>
<feature type="transmembrane region" description="Helical" evidence="2">
    <location>
        <begin position="1054"/>
        <end position="1076"/>
    </location>
</feature>
<feature type="compositionally biased region" description="Basic and acidic residues" evidence="1">
    <location>
        <begin position="897"/>
        <end position="910"/>
    </location>
</feature>
<feature type="compositionally biased region" description="Low complexity" evidence="1">
    <location>
        <begin position="829"/>
        <end position="841"/>
    </location>
</feature>
<feature type="compositionally biased region" description="Pro residues" evidence="1">
    <location>
        <begin position="813"/>
        <end position="828"/>
    </location>
</feature>